<dbReference type="OrthoDB" id="2157530at2759"/>
<organism evidence="2 3">
    <name type="scientific">Tothia fuscella</name>
    <dbReference type="NCBI Taxonomy" id="1048955"/>
    <lineage>
        <taxon>Eukaryota</taxon>
        <taxon>Fungi</taxon>
        <taxon>Dikarya</taxon>
        <taxon>Ascomycota</taxon>
        <taxon>Pezizomycotina</taxon>
        <taxon>Dothideomycetes</taxon>
        <taxon>Pleosporomycetidae</taxon>
        <taxon>Venturiales</taxon>
        <taxon>Cylindrosympodiaceae</taxon>
        <taxon>Tothia</taxon>
    </lineage>
</organism>
<comment type="caution">
    <text evidence="2">The sequence shown here is derived from an EMBL/GenBank/DDBJ whole genome shotgun (WGS) entry which is preliminary data.</text>
</comment>
<dbReference type="Pfam" id="PF06985">
    <property type="entry name" value="HET"/>
    <property type="match status" value="1"/>
</dbReference>
<gene>
    <name evidence="2" type="ORF">EJ08DRAFT_559161</name>
</gene>
<name>A0A9P4NE49_9PEZI</name>
<feature type="domain" description="Heterokaryon incompatibility" evidence="1">
    <location>
        <begin position="1"/>
        <end position="150"/>
    </location>
</feature>
<dbReference type="AlphaFoldDB" id="A0A9P4NE49"/>
<proteinExistence type="predicted"/>
<dbReference type="Proteomes" id="UP000800235">
    <property type="component" value="Unassembled WGS sequence"/>
</dbReference>
<evidence type="ECO:0000259" key="1">
    <source>
        <dbReference type="Pfam" id="PF06985"/>
    </source>
</evidence>
<dbReference type="InterPro" id="IPR052895">
    <property type="entry name" value="HetReg/Transcr_Mod"/>
</dbReference>
<evidence type="ECO:0000313" key="3">
    <source>
        <dbReference type="Proteomes" id="UP000800235"/>
    </source>
</evidence>
<protein>
    <submittedName>
        <fullName evidence="2">Heterokaryon incompatibility</fullName>
    </submittedName>
</protein>
<feature type="non-terminal residue" evidence="2">
    <location>
        <position position="155"/>
    </location>
</feature>
<sequence>YEALSYVWGDDSKPCRIEIDNRALPITRSLFNVLVRVRSTTEVKPLWADGICINQDDNKEKAVQVAMMSELYLYATRVQVHLGPQADGSEHIPTLLENIDREPTNDLWKLLCPPNTFPPSDLPQNWHGRWEIVQKFFLRPWFFRAWVIQEAALAR</sequence>
<keyword evidence="3" id="KW-1185">Reference proteome</keyword>
<dbReference type="InterPro" id="IPR010730">
    <property type="entry name" value="HET"/>
</dbReference>
<accession>A0A9P4NE49</accession>
<dbReference type="PANTHER" id="PTHR24148">
    <property type="entry name" value="ANKYRIN REPEAT DOMAIN-CONTAINING PROTEIN 39 HOMOLOG-RELATED"/>
    <property type="match status" value="1"/>
</dbReference>
<dbReference type="EMBL" id="MU007153">
    <property type="protein sequence ID" value="KAF2416665.1"/>
    <property type="molecule type" value="Genomic_DNA"/>
</dbReference>
<evidence type="ECO:0000313" key="2">
    <source>
        <dbReference type="EMBL" id="KAF2416665.1"/>
    </source>
</evidence>
<dbReference type="PANTHER" id="PTHR24148:SF64">
    <property type="entry name" value="HETEROKARYON INCOMPATIBILITY DOMAIN-CONTAINING PROTEIN"/>
    <property type="match status" value="1"/>
</dbReference>
<feature type="non-terminal residue" evidence="2">
    <location>
        <position position="1"/>
    </location>
</feature>
<reference evidence="2" key="1">
    <citation type="journal article" date="2020" name="Stud. Mycol.">
        <title>101 Dothideomycetes genomes: a test case for predicting lifestyles and emergence of pathogens.</title>
        <authorList>
            <person name="Haridas S."/>
            <person name="Albert R."/>
            <person name="Binder M."/>
            <person name="Bloem J."/>
            <person name="Labutti K."/>
            <person name="Salamov A."/>
            <person name="Andreopoulos B."/>
            <person name="Baker S."/>
            <person name="Barry K."/>
            <person name="Bills G."/>
            <person name="Bluhm B."/>
            <person name="Cannon C."/>
            <person name="Castanera R."/>
            <person name="Culley D."/>
            <person name="Daum C."/>
            <person name="Ezra D."/>
            <person name="Gonzalez J."/>
            <person name="Henrissat B."/>
            <person name="Kuo A."/>
            <person name="Liang C."/>
            <person name="Lipzen A."/>
            <person name="Lutzoni F."/>
            <person name="Magnuson J."/>
            <person name="Mondo S."/>
            <person name="Nolan M."/>
            <person name="Ohm R."/>
            <person name="Pangilinan J."/>
            <person name="Park H.-J."/>
            <person name="Ramirez L."/>
            <person name="Alfaro M."/>
            <person name="Sun H."/>
            <person name="Tritt A."/>
            <person name="Yoshinaga Y."/>
            <person name="Zwiers L.-H."/>
            <person name="Turgeon B."/>
            <person name="Goodwin S."/>
            <person name="Spatafora J."/>
            <person name="Crous P."/>
            <person name="Grigoriev I."/>
        </authorList>
    </citation>
    <scope>NUCLEOTIDE SEQUENCE</scope>
    <source>
        <strain evidence="2">CBS 130266</strain>
    </source>
</reference>